<proteinExistence type="predicted"/>
<accession>A0A370GCJ0</accession>
<dbReference type="Proteomes" id="UP000254958">
    <property type="component" value="Unassembled WGS sequence"/>
</dbReference>
<dbReference type="EMBL" id="QQAW01000001">
    <property type="protein sequence ID" value="RDI40789.1"/>
    <property type="molecule type" value="Genomic_DNA"/>
</dbReference>
<organism evidence="1 2">
    <name type="scientific">Gluconacetobacter liquefaciens</name>
    <name type="common">Acetobacter liquefaciens</name>
    <dbReference type="NCBI Taxonomy" id="89584"/>
    <lineage>
        <taxon>Bacteria</taxon>
        <taxon>Pseudomonadati</taxon>
        <taxon>Pseudomonadota</taxon>
        <taxon>Alphaproteobacteria</taxon>
        <taxon>Acetobacterales</taxon>
        <taxon>Acetobacteraceae</taxon>
        <taxon>Gluconacetobacter</taxon>
    </lineage>
</organism>
<sequence>MLPPAYETFTLVRLDEQSIENGNLRPVLVICQEMHAV</sequence>
<gene>
    <name evidence="1" type="ORF">C7453_101588</name>
</gene>
<dbReference type="AlphaFoldDB" id="A0A370GCJ0"/>
<reference evidence="1 2" key="1">
    <citation type="submission" date="2018-07" db="EMBL/GenBank/DDBJ databases">
        <title>Genomic Encyclopedia of Type Strains, Phase IV (KMG-IV): sequencing the most valuable type-strain genomes for metagenomic binning, comparative biology and taxonomic classification.</title>
        <authorList>
            <person name="Goeker M."/>
        </authorList>
    </citation>
    <scope>NUCLEOTIDE SEQUENCE [LARGE SCALE GENOMIC DNA]</scope>
    <source>
        <strain evidence="1 2">DSM 5603</strain>
    </source>
</reference>
<comment type="caution">
    <text evidence="1">The sequence shown here is derived from an EMBL/GenBank/DDBJ whole genome shotgun (WGS) entry which is preliminary data.</text>
</comment>
<keyword evidence="2" id="KW-1185">Reference proteome</keyword>
<evidence type="ECO:0000313" key="1">
    <source>
        <dbReference type="EMBL" id="RDI40789.1"/>
    </source>
</evidence>
<evidence type="ECO:0000313" key="2">
    <source>
        <dbReference type="Proteomes" id="UP000254958"/>
    </source>
</evidence>
<name>A0A370GCJ0_GLULI</name>
<protein>
    <submittedName>
        <fullName evidence="1">Uncharacterized protein</fullName>
    </submittedName>
</protein>